<dbReference type="Proteomes" id="UP000002872">
    <property type="component" value="Unassembled WGS sequence"/>
</dbReference>
<organism evidence="1 2">
    <name type="scientific">Nematocida parisii (strain ERTm3)</name>
    <name type="common">Nematode killer fungus</name>
    <dbReference type="NCBI Taxonomy" id="935791"/>
    <lineage>
        <taxon>Eukaryota</taxon>
        <taxon>Fungi</taxon>
        <taxon>Fungi incertae sedis</taxon>
        <taxon>Microsporidia</taxon>
        <taxon>Nematocida</taxon>
    </lineage>
</organism>
<dbReference type="OrthoDB" id="2186821at2759"/>
<dbReference type="OMA" id="EETEECI"/>
<proteinExistence type="predicted"/>
<gene>
    <name evidence="1" type="ORF">NEQG_01936</name>
</gene>
<keyword evidence="2" id="KW-1185">Reference proteome</keyword>
<dbReference type="InParanoid" id="I3EF67"/>
<accession>I3EF67</accession>
<evidence type="ECO:0000313" key="1">
    <source>
        <dbReference type="EMBL" id="EIJ87864.1"/>
    </source>
</evidence>
<dbReference type="AlphaFoldDB" id="I3EF67"/>
<name>I3EF67_NEMP3</name>
<dbReference type="VEuPathDB" id="MicrosporidiaDB:NEQG_01936"/>
<sequence>MTTEYGESGQQKRSQLTSKCTDEMIIEVVSQAPFISHAELADLLGAIDSERLEEIAKNNPSIMHTIYDILLFRATQIDRVEPQKINSMVYTDFSTPNTPYSMWSKDILRFTTIDLKSAQKLSALLRRKYNEVKPHEIMDLLRKLEHMCTGSAFTAQEKTLSLALLNIAVLEGNISPRYILHFCSLMKCMQYLPADSTLLEYFEREDMSTAEEAVISAIKEKRVQSHWVLKQFLQAHSERVLSIFYKIKEDLIQYIKENEVERAVLHLTPLYMYSQAEETEECIFSEFKENRNMLKEMCQEQIWN</sequence>
<dbReference type="EMBL" id="GL870880">
    <property type="protein sequence ID" value="EIJ87864.1"/>
    <property type="molecule type" value="Genomic_DNA"/>
</dbReference>
<protein>
    <submittedName>
        <fullName evidence="1">Uncharacterized protein</fullName>
    </submittedName>
</protein>
<dbReference type="HOGENOM" id="CLU_080214_0_0_1"/>
<reference evidence="1" key="1">
    <citation type="submission" date="2011-01" db="EMBL/GenBank/DDBJ databases">
        <title>The Genome Sequence of Nematocida parisii strain ERTm3.</title>
        <authorList>
            <consortium name="The Broad Institute Genome Sequencing Platform"/>
            <consortium name="The Broad Institute Genome Sequencing Center for Infectious Disease"/>
            <person name="Cuomo C."/>
            <person name="Troemel E."/>
            <person name="Young S.K."/>
            <person name="Zeng Q."/>
            <person name="Gargeya S."/>
            <person name="Fitzgerald M."/>
            <person name="Haas B."/>
            <person name="Abouelleil A."/>
            <person name="Alvarado L."/>
            <person name="Arachchi H.M."/>
            <person name="Berlin A."/>
            <person name="Chapman S.B."/>
            <person name="Gearin G."/>
            <person name="Goldberg J."/>
            <person name="Griggs A."/>
            <person name="Gujja S."/>
            <person name="Hansen M."/>
            <person name="Heiman D."/>
            <person name="Howarth C."/>
            <person name="Larimer J."/>
            <person name="Lui A."/>
            <person name="MacDonald P.J.P."/>
            <person name="McCowen C."/>
            <person name="Montmayeur A."/>
            <person name="Murphy C."/>
            <person name="Neiman D."/>
            <person name="Pearson M."/>
            <person name="Priest M."/>
            <person name="Roberts A."/>
            <person name="Saif S."/>
            <person name="Shea T."/>
            <person name="Sisk P."/>
            <person name="Stolte C."/>
            <person name="Sykes S."/>
            <person name="Wortman J."/>
            <person name="Nusbaum C."/>
            <person name="Birren B."/>
        </authorList>
    </citation>
    <scope>NUCLEOTIDE SEQUENCE</scope>
    <source>
        <strain evidence="1">ERTm3</strain>
    </source>
</reference>
<evidence type="ECO:0000313" key="2">
    <source>
        <dbReference type="Proteomes" id="UP000002872"/>
    </source>
</evidence>